<dbReference type="InterPro" id="IPR017938">
    <property type="entry name" value="Riboflavin_synthase-like_b-brl"/>
</dbReference>
<evidence type="ECO:0000256" key="1">
    <source>
        <dbReference type="ARBA" id="ARBA00002803"/>
    </source>
</evidence>
<name>A0A6J7TH16_9ZZZZ</name>
<evidence type="ECO:0000256" key="4">
    <source>
        <dbReference type="ARBA" id="ARBA00013950"/>
    </source>
</evidence>
<dbReference type="Pfam" id="PF00677">
    <property type="entry name" value="Lum_binding"/>
    <property type="match status" value="1"/>
</dbReference>
<dbReference type="PANTHER" id="PTHR21098">
    <property type="entry name" value="RIBOFLAVIN SYNTHASE ALPHA CHAIN"/>
    <property type="match status" value="1"/>
</dbReference>
<dbReference type="Gene3D" id="2.40.30.20">
    <property type="match status" value="1"/>
</dbReference>
<protein>
    <recommendedName>
        <fullName evidence="4">Riboflavin synthase</fullName>
        <ecNumber evidence="3">2.5.1.9</ecNumber>
    </recommendedName>
</protein>
<keyword evidence="7" id="KW-0677">Repeat</keyword>
<dbReference type="AlphaFoldDB" id="A0A6J7TH16"/>
<keyword evidence="6" id="KW-0808">Transferase</keyword>
<dbReference type="EMBL" id="CAFBQG010000131">
    <property type="protein sequence ID" value="CAB5051618.1"/>
    <property type="molecule type" value="Genomic_DNA"/>
</dbReference>
<comment type="pathway">
    <text evidence="2">Cofactor biosynthesis; riboflavin biosynthesis; riboflavin from 2-hydroxy-3-oxobutyl phosphate and 5-amino-6-(D-ribitylamino)uracil: step 2/2.</text>
</comment>
<proteinExistence type="predicted"/>
<dbReference type="InterPro" id="IPR001783">
    <property type="entry name" value="Lumazine-bd"/>
</dbReference>
<dbReference type="InterPro" id="IPR026017">
    <property type="entry name" value="Lumazine-bd_dom"/>
</dbReference>
<dbReference type="InterPro" id="IPR023366">
    <property type="entry name" value="ATP_synth_asu-like_sf"/>
</dbReference>
<dbReference type="PROSITE" id="PS51177">
    <property type="entry name" value="LUMAZINE_BIND"/>
    <property type="match status" value="1"/>
</dbReference>
<dbReference type="FunFam" id="2.40.30.20:FF:000004">
    <property type="entry name" value="Riboflavin synthase, alpha subunit"/>
    <property type="match status" value="1"/>
</dbReference>
<dbReference type="SUPFAM" id="SSF63380">
    <property type="entry name" value="Riboflavin synthase domain-like"/>
    <property type="match status" value="1"/>
</dbReference>
<evidence type="ECO:0000313" key="9">
    <source>
        <dbReference type="EMBL" id="CAB5051618.1"/>
    </source>
</evidence>
<evidence type="ECO:0000259" key="8">
    <source>
        <dbReference type="PROSITE" id="PS51177"/>
    </source>
</evidence>
<dbReference type="GO" id="GO:0004746">
    <property type="term" value="F:riboflavin synthase activity"/>
    <property type="evidence" value="ECO:0007669"/>
    <property type="project" value="UniProtKB-EC"/>
</dbReference>
<keyword evidence="5" id="KW-0686">Riboflavin biosynthesis</keyword>
<organism evidence="9">
    <name type="scientific">freshwater metagenome</name>
    <dbReference type="NCBI Taxonomy" id="449393"/>
    <lineage>
        <taxon>unclassified sequences</taxon>
        <taxon>metagenomes</taxon>
        <taxon>ecological metagenomes</taxon>
    </lineage>
</organism>
<evidence type="ECO:0000256" key="5">
    <source>
        <dbReference type="ARBA" id="ARBA00022619"/>
    </source>
</evidence>
<dbReference type="EC" id="2.5.1.9" evidence="3"/>
<gene>
    <name evidence="9" type="ORF">UFOPK4301_01000</name>
</gene>
<reference evidence="9" key="1">
    <citation type="submission" date="2020-05" db="EMBL/GenBank/DDBJ databases">
        <authorList>
            <person name="Chiriac C."/>
            <person name="Salcher M."/>
            <person name="Ghai R."/>
            <person name="Kavagutti S V."/>
        </authorList>
    </citation>
    <scope>NUCLEOTIDE SEQUENCE</scope>
</reference>
<accession>A0A6J7TH16</accession>
<comment type="function">
    <text evidence="1">Catalyzes the dismutation of two molecules of 6,7-dimethyl-8-ribityllumazine, resulting in the formation of riboflavin and 5-amino-6-(D-ribitylamino)uracil.</text>
</comment>
<evidence type="ECO:0000256" key="7">
    <source>
        <dbReference type="ARBA" id="ARBA00022737"/>
    </source>
</evidence>
<evidence type="ECO:0000256" key="3">
    <source>
        <dbReference type="ARBA" id="ARBA00012827"/>
    </source>
</evidence>
<evidence type="ECO:0000256" key="2">
    <source>
        <dbReference type="ARBA" id="ARBA00004887"/>
    </source>
</evidence>
<dbReference type="GO" id="GO:0009231">
    <property type="term" value="P:riboflavin biosynthetic process"/>
    <property type="evidence" value="ECO:0007669"/>
    <property type="project" value="UniProtKB-KW"/>
</dbReference>
<sequence length="77" mass="8278">MTITPPKDLLKYVVEKGSITIDGTSLTVSAVTDSTFSVSLIPATLEKTTLGIRQIGDRVNLEVDVLAKYVEKLVGAR</sequence>
<dbReference type="PANTHER" id="PTHR21098:SF0">
    <property type="entry name" value="RIBOFLAVIN SYNTHASE"/>
    <property type="match status" value="1"/>
</dbReference>
<feature type="domain" description="Lumazine-binding" evidence="8">
    <location>
        <begin position="1"/>
        <end position="74"/>
    </location>
</feature>
<evidence type="ECO:0000256" key="6">
    <source>
        <dbReference type="ARBA" id="ARBA00022679"/>
    </source>
</evidence>